<evidence type="ECO:0000259" key="21">
    <source>
        <dbReference type="PROSITE" id="PS50927"/>
    </source>
</evidence>
<dbReference type="OrthoDB" id="619632at2759"/>
<evidence type="ECO:0000256" key="6">
    <source>
        <dbReference type="ARBA" id="ARBA00022692"/>
    </source>
</evidence>
<keyword evidence="12" id="KW-0472">Membrane</keyword>
<dbReference type="GO" id="GO:0016020">
    <property type="term" value="C:membrane"/>
    <property type="evidence" value="ECO:0007669"/>
    <property type="project" value="UniProtKB-SubCell"/>
</dbReference>
<dbReference type="InterPro" id="IPR011009">
    <property type="entry name" value="Kinase-like_dom_sf"/>
</dbReference>
<keyword evidence="6" id="KW-0812">Transmembrane</keyword>
<dbReference type="PROSITE" id="PS50927">
    <property type="entry name" value="BULB_LECTIN"/>
    <property type="match status" value="1"/>
</dbReference>
<evidence type="ECO:0000256" key="7">
    <source>
        <dbReference type="ARBA" id="ARBA00022729"/>
    </source>
</evidence>
<organism evidence="22 23">
    <name type="scientific">Morella rubra</name>
    <name type="common">Chinese bayberry</name>
    <dbReference type="NCBI Taxonomy" id="262757"/>
    <lineage>
        <taxon>Eukaryota</taxon>
        <taxon>Viridiplantae</taxon>
        <taxon>Streptophyta</taxon>
        <taxon>Embryophyta</taxon>
        <taxon>Tracheophyta</taxon>
        <taxon>Spermatophyta</taxon>
        <taxon>Magnoliopsida</taxon>
        <taxon>eudicotyledons</taxon>
        <taxon>Gunneridae</taxon>
        <taxon>Pentapetalae</taxon>
        <taxon>rosids</taxon>
        <taxon>fabids</taxon>
        <taxon>Fagales</taxon>
        <taxon>Myricaceae</taxon>
        <taxon>Morella</taxon>
    </lineage>
</organism>
<keyword evidence="8 18" id="KW-0547">Nucleotide-binding</keyword>
<dbReference type="PANTHER" id="PTHR47974">
    <property type="entry name" value="OS07G0415500 PROTEIN"/>
    <property type="match status" value="1"/>
</dbReference>
<evidence type="ECO:0000256" key="10">
    <source>
        <dbReference type="ARBA" id="ARBA00022840"/>
    </source>
</evidence>
<dbReference type="FunFam" id="3.30.200.20:FF:000059">
    <property type="entry name" value="S-receptor-like serine/threonine-protein kinase"/>
    <property type="match status" value="1"/>
</dbReference>
<dbReference type="SUPFAM" id="SSF56112">
    <property type="entry name" value="Protein kinase-like (PK-like)"/>
    <property type="match status" value="1"/>
</dbReference>
<dbReference type="SUPFAM" id="SSF51110">
    <property type="entry name" value="alpha-D-mannose-specific plant lectins"/>
    <property type="match status" value="1"/>
</dbReference>
<gene>
    <name evidence="22" type="ORF">CJ030_MR3G019080</name>
</gene>
<dbReference type="Gene3D" id="3.30.200.20">
    <property type="entry name" value="Phosphorylase Kinase, domain 1"/>
    <property type="match status" value="1"/>
</dbReference>
<evidence type="ECO:0000256" key="8">
    <source>
        <dbReference type="ARBA" id="ARBA00022741"/>
    </source>
</evidence>
<dbReference type="Proteomes" id="UP000516437">
    <property type="component" value="Chromosome 3"/>
</dbReference>
<keyword evidence="23" id="KW-1185">Reference proteome</keyword>
<evidence type="ECO:0000256" key="14">
    <source>
        <dbReference type="ARBA" id="ARBA00023170"/>
    </source>
</evidence>
<reference evidence="22 23" key="1">
    <citation type="journal article" date="2019" name="Plant Biotechnol. J.">
        <title>The red bayberry genome and genetic basis of sex determination.</title>
        <authorList>
            <person name="Jia H.M."/>
            <person name="Jia H.J."/>
            <person name="Cai Q.L."/>
            <person name="Wang Y."/>
            <person name="Zhao H.B."/>
            <person name="Yang W.F."/>
            <person name="Wang G.Y."/>
            <person name="Li Y.H."/>
            <person name="Zhan D.L."/>
            <person name="Shen Y.T."/>
            <person name="Niu Q.F."/>
            <person name="Chang L."/>
            <person name="Qiu J."/>
            <person name="Zhao L."/>
            <person name="Xie H.B."/>
            <person name="Fu W.Y."/>
            <person name="Jin J."/>
            <person name="Li X.W."/>
            <person name="Jiao Y."/>
            <person name="Zhou C.C."/>
            <person name="Tu T."/>
            <person name="Chai C.Y."/>
            <person name="Gao J.L."/>
            <person name="Fan L.J."/>
            <person name="van de Weg E."/>
            <person name="Wang J.Y."/>
            <person name="Gao Z.S."/>
        </authorList>
    </citation>
    <scope>NUCLEOTIDE SEQUENCE [LARGE SCALE GENOMIC DNA]</scope>
    <source>
        <tissue evidence="22">Leaves</tissue>
    </source>
</reference>
<feature type="domain" description="Bulb-type lectin" evidence="21">
    <location>
        <begin position="18"/>
        <end position="151"/>
    </location>
</feature>
<dbReference type="InterPro" id="IPR000719">
    <property type="entry name" value="Prot_kinase_dom"/>
</dbReference>
<evidence type="ECO:0000256" key="11">
    <source>
        <dbReference type="ARBA" id="ARBA00022989"/>
    </source>
</evidence>
<dbReference type="InterPro" id="IPR036426">
    <property type="entry name" value="Bulb-type_lectin_dom_sf"/>
</dbReference>
<feature type="domain" description="Protein kinase" evidence="20">
    <location>
        <begin position="123"/>
        <end position="220"/>
    </location>
</feature>
<evidence type="ECO:0000313" key="22">
    <source>
        <dbReference type="EMBL" id="KAB1220334.1"/>
    </source>
</evidence>
<evidence type="ECO:0000256" key="19">
    <source>
        <dbReference type="SAM" id="SignalP"/>
    </source>
</evidence>
<keyword evidence="9 22" id="KW-0418">Kinase</keyword>
<evidence type="ECO:0000256" key="5">
    <source>
        <dbReference type="ARBA" id="ARBA00022679"/>
    </source>
</evidence>
<dbReference type="PROSITE" id="PS50011">
    <property type="entry name" value="PROTEIN_KINASE_DOM"/>
    <property type="match status" value="1"/>
</dbReference>
<evidence type="ECO:0000256" key="17">
    <source>
        <dbReference type="ARBA" id="ARBA00048679"/>
    </source>
</evidence>
<sequence>MKSTRTLLLCVLSLALFAPPASTFPSLSKGSSLSSEKPKDVLTSPNGVFSAGFYPVGENAYCFAIWFTKLTRADDLVVVWMANRDQPVNGRRSKLSLLDTGDLILTDAGFRKFTYAELKKATKGFTEEIGRGAGGIVYRGVLSNNRVAAVKRLNVANRLGEDTFLAEVSIIGRLNPMHLIEMWGYCAQGKHRLLVSEYMEHGSLAQNLASIHLIGRKGLK</sequence>
<proteinExistence type="predicted"/>
<dbReference type="GO" id="GO:0005524">
    <property type="term" value="F:ATP binding"/>
    <property type="evidence" value="ECO:0007669"/>
    <property type="project" value="UniProtKB-UniRule"/>
</dbReference>
<accession>A0A6A1W507</accession>
<evidence type="ECO:0000256" key="12">
    <source>
        <dbReference type="ARBA" id="ARBA00023136"/>
    </source>
</evidence>
<keyword evidence="4" id="KW-0245">EGF-like domain</keyword>
<feature type="chain" id="PRO_5025446686" description="non-specific serine/threonine protein kinase" evidence="19">
    <location>
        <begin position="24"/>
        <end position="220"/>
    </location>
</feature>
<dbReference type="GO" id="GO:0004674">
    <property type="term" value="F:protein serine/threonine kinase activity"/>
    <property type="evidence" value="ECO:0007669"/>
    <property type="project" value="UniProtKB-KW"/>
</dbReference>
<protein>
    <recommendedName>
        <fullName evidence="2">non-specific serine/threonine protein kinase</fullName>
        <ecNumber evidence="2">2.7.11.1</ecNumber>
    </recommendedName>
</protein>
<evidence type="ECO:0000256" key="16">
    <source>
        <dbReference type="ARBA" id="ARBA00047899"/>
    </source>
</evidence>
<dbReference type="EMBL" id="RXIC02000021">
    <property type="protein sequence ID" value="KAB1220334.1"/>
    <property type="molecule type" value="Genomic_DNA"/>
</dbReference>
<keyword evidence="10 18" id="KW-0067">ATP-binding</keyword>
<comment type="caution">
    <text evidence="22">The sequence shown here is derived from an EMBL/GenBank/DDBJ whole genome shotgun (WGS) entry which is preliminary data.</text>
</comment>
<name>A0A6A1W507_9ROSI</name>
<evidence type="ECO:0000256" key="15">
    <source>
        <dbReference type="ARBA" id="ARBA00023180"/>
    </source>
</evidence>
<comment type="catalytic activity">
    <reaction evidence="17">
        <text>L-seryl-[protein] + ATP = O-phospho-L-seryl-[protein] + ADP + H(+)</text>
        <dbReference type="Rhea" id="RHEA:17989"/>
        <dbReference type="Rhea" id="RHEA-COMP:9863"/>
        <dbReference type="Rhea" id="RHEA-COMP:11604"/>
        <dbReference type="ChEBI" id="CHEBI:15378"/>
        <dbReference type="ChEBI" id="CHEBI:29999"/>
        <dbReference type="ChEBI" id="CHEBI:30616"/>
        <dbReference type="ChEBI" id="CHEBI:83421"/>
        <dbReference type="ChEBI" id="CHEBI:456216"/>
        <dbReference type="EC" id="2.7.11.1"/>
    </reaction>
</comment>
<keyword evidence="14 22" id="KW-0675">Receptor</keyword>
<dbReference type="InterPro" id="IPR001480">
    <property type="entry name" value="Bulb-type_lectin_dom"/>
</dbReference>
<dbReference type="AlphaFoldDB" id="A0A6A1W507"/>
<keyword evidence="5" id="KW-0808">Transferase</keyword>
<feature type="signal peptide" evidence="19">
    <location>
        <begin position="1"/>
        <end position="23"/>
    </location>
</feature>
<feature type="binding site" evidence="18">
    <location>
        <position position="151"/>
    </location>
    <ligand>
        <name>ATP</name>
        <dbReference type="ChEBI" id="CHEBI:30616"/>
    </ligand>
</feature>
<evidence type="ECO:0000256" key="13">
    <source>
        <dbReference type="ARBA" id="ARBA00023157"/>
    </source>
</evidence>
<dbReference type="InterPro" id="IPR017441">
    <property type="entry name" value="Protein_kinase_ATP_BS"/>
</dbReference>
<keyword evidence="7 19" id="KW-0732">Signal</keyword>
<dbReference type="PROSITE" id="PS00107">
    <property type="entry name" value="PROTEIN_KINASE_ATP"/>
    <property type="match status" value="1"/>
</dbReference>
<evidence type="ECO:0000256" key="2">
    <source>
        <dbReference type="ARBA" id="ARBA00012513"/>
    </source>
</evidence>
<evidence type="ECO:0000256" key="1">
    <source>
        <dbReference type="ARBA" id="ARBA00004479"/>
    </source>
</evidence>
<dbReference type="PANTHER" id="PTHR47974:SF3">
    <property type="entry name" value="RECEPTOR-LIKE SERINE_THREONINE-PROTEIN KINASE"/>
    <property type="match status" value="1"/>
</dbReference>
<keyword evidence="11" id="KW-1133">Transmembrane helix</keyword>
<comment type="subcellular location">
    <subcellularLocation>
        <location evidence="1">Membrane</location>
        <topology evidence="1">Single-pass type I membrane protein</topology>
    </subcellularLocation>
</comment>
<evidence type="ECO:0000256" key="4">
    <source>
        <dbReference type="ARBA" id="ARBA00022536"/>
    </source>
</evidence>
<comment type="catalytic activity">
    <reaction evidence="16">
        <text>L-threonyl-[protein] + ATP = O-phospho-L-threonyl-[protein] + ADP + H(+)</text>
        <dbReference type="Rhea" id="RHEA:46608"/>
        <dbReference type="Rhea" id="RHEA-COMP:11060"/>
        <dbReference type="Rhea" id="RHEA-COMP:11605"/>
        <dbReference type="ChEBI" id="CHEBI:15378"/>
        <dbReference type="ChEBI" id="CHEBI:30013"/>
        <dbReference type="ChEBI" id="CHEBI:30616"/>
        <dbReference type="ChEBI" id="CHEBI:61977"/>
        <dbReference type="ChEBI" id="CHEBI:456216"/>
        <dbReference type="EC" id="2.7.11.1"/>
    </reaction>
</comment>
<evidence type="ECO:0000256" key="18">
    <source>
        <dbReference type="PROSITE-ProRule" id="PRU10141"/>
    </source>
</evidence>
<dbReference type="Pfam" id="PF00069">
    <property type="entry name" value="Pkinase"/>
    <property type="match status" value="1"/>
</dbReference>
<evidence type="ECO:0000256" key="3">
    <source>
        <dbReference type="ARBA" id="ARBA00022527"/>
    </source>
</evidence>
<evidence type="ECO:0000256" key="9">
    <source>
        <dbReference type="ARBA" id="ARBA00022777"/>
    </source>
</evidence>
<evidence type="ECO:0000313" key="23">
    <source>
        <dbReference type="Proteomes" id="UP000516437"/>
    </source>
</evidence>
<keyword evidence="3" id="KW-0723">Serine/threonine-protein kinase</keyword>
<dbReference type="EC" id="2.7.11.1" evidence="2"/>
<evidence type="ECO:0000259" key="20">
    <source>
        <dbReference type="PROSITE" id="PS50011"/>
    </source>
</evidence>
<keyword evidence="13" id="KW-1015">Disulfide bond</keyword>
<keyword evidence="15" id="KW-0325">Glycoprotein</keyword>